<keyword evidence="2" id="KW-0238">DNA-binding</keyword>
<keyword evidence="7" id="KW-1185">Reference proteome</keyword>
<evidence type="ECO:0000313" key="7">
    <source>
        <dbReference type="Proteomes" id="UP001597120"/>
    </source>
</evidence>
<dbReference type="RefSeq" id="WP_260982064.1">
    <property type="nucleotide sequence ID" value="NZ_JBHTIU010000022.1"/>
</dbReference>
<dbReference type="Proteomes" id="UP001597120">
    <property type="component" value="Unassembled WGS sequence"/>
</dbReference>
<feature type="domain" description="HTH iclR-type" evidence="4">
    <location>
        <begin position="10"/>
        <end position="72"/>
    </location>
</feature>
<organism evidence="6 7">
    <name type="scientific">Paenibacillus residui</name>
    <dbReference type="NCBI Taxonomy" id="629724"/>
    <lineage>
        <taxon>Bacteria</taxon>
        <taxon>Bacillati</taxon>
        <taxon>Bacillota</taxon>
        <taxon>Bacilli</taxon>
        <taxon>Bacillales</taxon>
        <taxon>Paenibacillaceae</taxon>
        <taxon>Paenibacillus</taxon>
    </lineage>
</organism>
<dbReference type="Pfam" id="PF09339">
    <property type="entry name" value="HTH_IclR"/>
    <property type="match status" value="1"/>
</dbReference>
<comment type="caution">
    <text evidence="6">The sequence shown here is derived from an EMBL/GenBank/DDBJ whole genome shotgun (WGS) entry which is preliminary data.</text>
</comment>
<keyword evidence="1" id="KW-0805">Transcription regulation</keyword>
<dbReference type="EMBL" id="JBHTIU010000022">
    <property type="protein sequence ID" value="MFD0868692.1"/>
    <property type="molecule type" value="Genomic_DNA"/>
</dbReference>
<dbReference type="InterPro" id="IPR036388">
    <property type="entry name" value="WH-like_DNA-bd_sf"/>
</dbReference>
<evidence type="ECO:0000313" key="6">
    <source>
        <dbReference type="EMBL" id="MFD0868692.1"/>
    </source>
</evidence>
<gene>
    <name evidence="6" type="ORF">ACFQ03_05985</name>
</gene>
<dbReference type="PANTHER" id="PTHR30136:SF24">
    <property type="entry name" value="HTH-TYPE TRANSCRIPTIONAL REPRESSOR ALLR"/>
    <property type="match status" value="1"/>
</dbReference>
<dbReference type="InterPro" id="IPR005471">
    <property type="entry name" value="Tscrpt_reg_IclR_N"/>
</dbReference>
<dbReference type="SMART" id="SM00346">
    <property type="entry name" value="HTH_ICLR"/>
    <property type="match status" value="1"/>
</dbReference>
<dbReference type="Gene3D" id="1.10.10.10">
    <property type="entry name" value="Winged helix-like DNA-binding domain superfamily/Winged helix DNA-binding domain"/>
    <property type="match status" value="1"/>
</dbReference>
<reference evidence="7" key="1">
    <citation type="journal article" date="2019" name="Int. J. Syst. Evol. Microbiol.">
        <title>The Global Catalogue of Microorganisms (GCM) 10K type strain sequencing project: providing services to taxonomists for standard genome sequencing and annotation.</title>
        <authorList>
            <consortium name="The Broad Institute Genomics Platform"/>
            <consortium name="The Broad Institute Genome Sequencing Center for Infectious Disease"/>
            <person name="Wu L."/>
            <person name="Ma J."/>
        </authorList>
    </citation>
    <scope>NUCLEOTIDE SEQUENCE [LARGE SCALE GENOMIC DNA]</scope>
    <source>
        <strain evidence="7">CCUG 57263</strain>
    </source>
</reference>
<feature type="domain" description="IclR-ED" evidence="5">
    <location>
        <begin position="73"/>
        <end position="256"/>
    </location>
</feature>
<dbReference type="InterPro" id="IPR014757">
    <property type="entry name" value="Tscrpt_reg_IclR_C"/>
</dbReference>
<evidence type="ECO:0000259" key="5">
    <source>
        <dbReference type="PROSITE" id="PS51078"/>
    </source>
</evidence>
<evidence type="ECO:0000259" key="4">
    <source>
        <dbReference type="PROSITE" id="PS51077"/>
    </source>
</evidence>
<accession>A0ABW3D5R6</accession>
<dbReference type="Gene3D" id="3.30.450.40">
    <property type="match status" value="1"/>
</dbReference>
<evidence type="ECO:0000256" key="1">
    <source>
        <dbReference type="ARBA" id="ARBA00023015"/>
    </source>
</evidence>
<dbReference type="Pfam" id="PF01614">
    <property type="entry name" value="IclR_C"/>
    <property type="match status" value="1"/>
</dbReference>
<protein>
    <submittedName>
        <fullName evidence="6">IclR family transcriptional regulator</fullName>
    </submittedName>
</protein>
<evidence type="ECO:0000256" key="3">
    <source>
        <dbReference type="ARBA" id="ARBA00023163"/>
    </source>
</evidence>
<proteinExistence type="predicted"/>
<sequence>MKKEEKPVVVKSADRVLDIFELFAEEKEPMSLMDISRKLGMPASSTYKILQNLQARGYLETDKQERAFYLGYKLFEIGSKYLQNTSLSAEFHQVAQKIVDDLNESVFLAIRDGGNILYIAEKQSSHAVRFVSHLGMKLPLHATAMGKMFLSSLDQEEIRKLYPDEELGALTSSTIHSYRDLLSQLEEIRSAGLSFSQGEAVEGVRCVAGPIYDSSKQLVASLSISIPSARMDDELWSRAIEWVRQASRELSTKLQFQQ</sequence>
<dbReference type="SUPFAM" id="SSF46785">
    <property type="entry name" value="Winged helix' DNA-binding domain"/>
    <property type="match status" value="1"/>
</dbReference>
<dbReference type="InterPro" id="IPR036390">
    <property type="entry name" value="WH_DNA-bd_sf"/>
</dbReference>
<evidence type="ECO:0000256" key="2">
    <source>
        <dbReference type="ARBA" id="ARBA00023125"/>
    </source>
</evidence>
<keyword evidence="3" id="KW-0804">Transcription</keyword>
<dbReference type="InterPro" id="IPR029016">
    <property type="entry name" value="GAF-like_dom_sf"/>
</dbReference>
<dbReference type="SUPFAM" id="SSF55781">
    <property type="entry name" value="GAF domain-like"/>
    <property type="match status" value="1"/>
</dbReference>
<dbReference type="PROSITE" id="PS51077">
    <property type="entry name" value="HTH_ICLR"/>
    <property type="match status" value="1"/>
</dbReference>
<dbReference type="PROSITE" id="PS51078">
    <property type="entry name" value="ICLR_ED"/>
    <property type="match status" value="1"/>
</dbReference>
<dbReference type="PANTHER" id="PTHR30136">
    <property type="entry name" value="HELIX-TURN-HELIX TRANSCRIPTIONAL REGULATOR, ICLR FAMILY"/>
    <property type="match status" value="1"/>
</dbReference>
<dbReference type="InterPro" id="IPR050707">
    <property type="entry name" value="HTH_MetabolicPath_Reg"/>
</dbReference>
<name>A0ABW3D5R6_9BACL</name>